<dbReference type="OrthoDB" id="6105938at2759"/>
<keyword evidence="1" id="KW-0479">Metal-binding</keyword>
<evidence type="ECO:0000256" key="3">
    <source>
        <dbReference type="ARBA" id="ARBA00022833"/>
    </source>
</evidence>
<dbReference type="InterPro" id="IPR000315">
    <property type="entry name" value="Znf_B-box"/>
</dbReference>
<dbReference type="PANTHER" id="PTHR25465">
    <property type="entry name" value="B-BOX DOMAIN CONTAINING"/>
    <property type="match status" value="1"/>
</dbReference>
<sequence>MEDRMCKQHERLLEVFCQNDQMCVCTLCAEKDHGTHKIVLVERAYAERMNQLGEIEVEVKQMIQERLKKVEEIKQTVELIRSNAKREIEDSMQVFTALVQAMERSQAKVIGVIEEKQRAAEKQAQGFIYNLELEISELTKRTTELEQLSHTQDHIHVLQVSIQFIALHRGLK</sequence>
<protein>
    <recommendedName>
        <fullName evidence="5">B box-type domain-containing protein</fullName>
    </recommendedName>
</protein>
<dbReference type="Gene3D" id="3.30.160.60">
    <property type="entry name" value="Classic Zinc Finger"/>
    <property type="match status" value="1"/>
</dbReference>
<dbReference type="GO" id="GO:0008270">
    <property type="term" value="F:zinc ion binding"/>
    <property type="evidence" value="ECO:0007669"/>
    <property type="project" value="UniProtKB-KW"/>
</dbReference>
<organism evidence="6 7">
    <name type="scientific">Albula glossodonta</name>
    <name type="common">roundjaw bonefish</name>
    <dbReference type="NCBI Taxonomy" id="121402"/>
    <lineage>
        <taxon>Eukaryota</taxon>
        <taxon>Metazoa</taxon>
        <taxon>Chordata</taxon>
        <taxon>Craniata</taxon>
        <taxon>Vertebrata</taxon>
        <taxon>Euteleostomi</taxon>
        <taxon>Actinopterygii</taxon>
        <taxon>Neopterygii</taxon>
        <taxon>Teleostei</taxon>
        <taxon>Albuliformes</taxon>
        <taxon>Albulidae</taxon>
        <taxon>Albula</taxon>
    </lineage>
</organism>
<dbReference type="InterPro" id="IPR051051">
    <property type="entry name" value="E3_ubiq-ligase_TRIM/RNF"/>
</dbReference>
<dbReference type="PANTHER" id="PTHR25465:SF49">
    <property type="entry name" value="BLOODTHIRSTY-RELATED GENE FAMILY, MEMBER 1-RELATED"/>
    <property type="match status" value="1"/>
</dbReference>
<comment type="caution">
    <text evidence="6">The sequence shown here is derived from an EMBL/GenBank/DDBJ whole genome shotgun (WGS) entry which is preliminary data.</text>
</comment>
<evidence type="ECO:0000256" key="1">
    <source>
        <dbReference type="ARBA" id="ARBA00022723"/>
    </source>
</evidence>
<dbReference type="CDD" id="cd19769">
    <property type="entry name" value="Bbox2_TRIM16-like"/>
    <property type="match status" value="1"/>
</dbReference>
<evidence type="ECO:0000313" key="6">
    <source>
        <dbReference type="EMBL" id="KAG9347724.1"/>
    </source>
</evidence>
<dbReference type="Proteomes" id="UP000824540">
    <property type="component" value="Unassembled WGS sequence"/>
</dbReference>
<evidence type="ECO:0000256" key="2">
    <source>
        <dbReference type="ARBA" id="ARBA00022771"/>
    </source>
</evidence>
<keyword evidence="2 4" id="KW-0863">Zinc-finger</keyword>
<dbReference type="SUPFAM" id="SSF57845">
    <property type="entry name" value="B-box zinc-binding domain"/>
    <property type="match status" value="1"/>
</dbReference>
<keyword evidence="7" id="KW-1185">Reference proteome</keyword>
<evidence type="ECO:0000313" key="7">
    <source>
        <dbReference type="Proteomes" id="UP000824540"/>
    </source>
</evidence>
<name>A0A8T2P5B8_9TELE</name>
<evidence type="ECO:0000259" key="5">
    <source>
        <dbReference type="PROSITE" id="PS50119"/>
    </source>
</evidence>
<dbReference type="Pfam" id="PF00643">
    <property type="entry name" value="zf-B_box"/>
    <property type="match status" value="1"/>
</dbReference>
<reference evidence="6" key="1">
    <citation type="thesis" date="2021" institute="BYU ScholarsArchive" country="Provo, UT, USA">
        <title>Applications of and Algorithms for Genome Assembly and Genomic Analyses with an Emphasis on Marine Teleosts.</title>
        <authorList>
            <person name="Pickett B.D."/>
        </authorList>
    </citation>
    <scope>NUCLEOTIDE SEQUENCE</scope>
    <source>
        <strain evidence="6">HI-2016</strain>
    </source>
</reference>
<gene>
    <name evidence="6" type="ORF">JZ751_003738</name>
</gene>
<dbReference type="EMBL" id="JAFBMS010000012">
    <property type="protein sequence ID" value="KAG9347724.1"/>
    <property type="molecule type" value="Genomic_DNA"/>
</dbReference>
<dbReference type="SMART" id="SM00336">
    <property type="entry name" value="BBOX"/>
    <property type="match status" value="1"/>
</dbReference>
<accession>A0A8T2P5B8</accession>
<dbReference type="Pfam" id="PF25600">
    <property type="entry name" value="TRIM_CC"/>
    <property type="match status" value="1"/>
</dbReference>
<feature type="domain" description="B box-type" evidence="5">
    <location>
        <begin position="1"/>
        <end position="41"/>
    </location>
</feature>
<evidence type="ECO:0000256" key="4">
    <source>
        <dbReference type="PROSITE-ProRule" id="PRU00024"/>
    </source>
</evidence>
<dbReference type="AlphaFoldDB" id="A0A8T2P5B8"/>
<keyword evidence="3" id="KW-0862">Zinc</keyword>
<proteinExistence type="predicted"/>
<dbReference type="PROSITE" id="PS50119">
    <property type="entry name" value="ZF_BBOX"/>
    <property type="match status" value="1"/>
</dbReference>
<dbReference type="InterPro" id="IPR058030">
    <property type="entry name" value="TRIM8/14/16/25/29/45/65_CC"/>
</dbReference>